<evidence type="ECO:0000313" key="14">
    <source>
        <dbReference type="Proteomes" id="UP000331127"/>
    </source>
</evidence>
<comment type="caution">
    <text evidence="13">The sequence shown here is derived from an EMBL/GenBank/DDBJ whole genome shotgun (WGS) entry which is preliminary data.</text>
</comment>
<evidence type="ECO:0000256" key="11">
    <source>
        <dbReference type="ARBA" id="ARBA00030962"/>
    </source>
</evidence>
<proteinExistence type="predicted"/>
<dbReference type="SUPFAM" id="SSF55804">
    <property type="entry name" value="Phoshotransferase/anion transport protein"/>
    <property type="match status" value="1"/>
</dbReference>
<keyword evidence="3" id="KW-0813">Transport</keyword>
<accession>A0A5M3WP03</accession>
<dbReference type="InterPro" id="IPR002178">
    <property type="entry name" value="PTS_EIIA_type-2_dom"/>
</dbReference>
<keyword evidence="4" id="KW-0597">Phosphoprotein</keyword>
<dbReference type="EMBL" id="BLAE01000020">
    <property type="protein sequence ID" value="GES10270.1"/>
    <property type="molecule type" value="Genomic_DNA"/>
</dbReference>
<dbReference type="CDD" id="cd00211">
    <property type="entry name" value="PTS_IIA_fru"/>
    <property type="match status" value="1"/>
</dbReference>
<dbReference type="GO" id="GO:0005886">
    <property type="term" value="C:plasma membrane"/>
    <property type="evidence" value="ECO:0007669"/>
    <property type="project" value="TreeGrafter"/>
</dbReference>
<evidence type="ECO:0000256" key="1">
    <source>
        <dbReference type="ARBA" id="ARBA00002434"/>
    </source>
</evidence>
<dbReference type="PANTHER" id="PTHR30181:SF2">
    <property type="entry name" value="PTS SYSTEM MANNITOL-SPECIFIC EIICBA COMPONENT"/>
    <property type="match status" value="1"/>
</dbReference>
<evidence type="ECO:0000256" key="5">
    <source>
        <dbReference type="ARBA" id="ARBA00022597"/>
    </source>
</evidence>
<evidence type="ECO:0000256" key="9">
    <source>
        <dbReference type="ARBA" id="ARBA00029908"/>
    </source>
</evidence>
<dbReference type="Pfam" id="PF00359">
    <property type="entry name" value="PTS_EIIA_2"/>
    <property type="match status" value="1"/>
</dbReference>
<reference evidence="13 14" key="1">
    <citation type="submission" date="2019-10" db="EMBL/GenBank/DDBJ databases">
        <title>Whole genome shotgun sequence of Acrocarpospora macrocephala NBRC 16266.</title>
        <authorList>
            <person name="Ichikawa N."/>
            <person name="Kimura A."/>
            <person name="Kitahashi Y."/>
            <person name="Komaki H."/>
            <person name="Oguchi A."/>
        </authorList>
    </citation>
    <scope>NUCLEOTIDE SEQUENCE [LARGE SCALE GENOMIC DNA]</scope>
    <source>
        <strain evidence="13 14">NBRC 16266</strain>
    </source>
</reference>
<evidence type="ECO:0000259" key="12">
    <source>
        <dbReference type="PROSITE" id="PS51094"/>
    </source>
</evidence>
<name>A0A5M3WP03_9ACTN</name>
<dbReference type="GO" id="GO:0090563">
    <property type="term" value="F:protein-phosphocysteine-sugar phosphotransferase activity"/>
    <property type="evidence" value="ECO:0007669"/>
    <property type="project" value="TreeGrafter"/>
</dbReference>
<dbReference type="GO" id="GO:0009401">
    <property type="term" value="P:phosphoenolpyruvate-dependent sugar phosphotransferase system"/>
    <property type="evidence" value="ECO:0007669"/>
    <property type="project" value="UniProtKB-KW"/>
</dbReference>
<evidence type="ECO:0000313" key="13">
    <source>
        <dbReference type="EMBL" id="GES10270.1"/>
    </source>
</evidence>
<dbReference type="AlphaFoldDB" id="A0A5M3WP03"/>
<gene>
    <name evidence="13" type="ORF">Amac_038670</name>
</gene>
<evidence type="ECO:0000256" key="8">
    <source>
        <dbReference type="ARBA" id="ARBA00022777"/>
    </source>
</evidence>
<evidence type="ECO:0000256" key="7">
    <source>
        <dbReference type="ARBA" id="ARBA00022683"/>
    </source>
</evidence>
<organism evidence="13 14">
    <name type="scientific">Acrocarpospora macrocephala</name>
    <dbReference type="NCBI Taxonomy" id="150177"/>
    <lineage>
        <taxon>Bacteria</taxon>
        <taxon>Bacillati</taxon>
        <taxon>Actinomycetota</taxon>
        <taxon>Actinomycetes</taxon>
        <taxon>Streptosporangiales</taxon>
        <taxon>Streptosporangiaceae</taxon>
        <taxon>Acrocarpospora</taxon>
    </lineage>
</organism>
<dbReference type="InterPro" id="IPR050893">
    <property type="entry name" value="Sugar_PTS"/>
</dbReference>
<sequence length="154" mass="16400">MADLPGTAPLPLDPRAVRLAAVADSRDEAIRQCGQALVDVGAVDERYINAMIERERSISTYVGEGVAIPHGTLAAKDAVRHDAICVLRFPDGVDWNGEQVTVCVGIAARGDGHVRLLAELAQILLDPDSARALRDATEISAVVDLLQPSREEAP</sequence>
<dbReference type="GO" id="GO:0016301">
    <property type="term" value="F:kinase activity"/>
    <property type="evidence" value="ECO:0007669"/>
    <property type="project" value="UniProtKB-KW"/>
</dbReference>
<dbReference type="PANTHER" id="PTHR30181">
    <property type="entry name" value="MANNITOL PERMEASE IIC COMPONENT"/>
    <property type="match status" value="1"/>
</dbReference>
<evidence type="ECO:0000256" key="2">
    <source>
        <dbReference type="ARBA" id="ARBA00014783"/>
    </source>
</evidence>
<keyword evidence="8" id="KW-0418">Kinase</keyword>
<dbReference type="OrthoDB" id="1640042at2"/>
<dbReference type="RefSeq" id="WP_155355717.1">
    <property type="nucleotide sequence ID" value="NZ_BAAAHL010000045.1"/>
</dbReference>
<feature type="domain" description="PTS EIIA type-2" evidence="12">
    <location>
        <begin position="10"/>
        <end position="149"/>
    </location>
</feature>
<keyword evidence="14" id="KW-1185">Reference proteome</keyword>
<dbReference type="PROSITE" id="PS51094">
    <property type="entry name" value="PTS_EIIA_TYPE_2"/>
    <property type="match status" value="1"/>
</dbReference>
<evidence type="ECO:0000256" key="4">
    <source>
        <dbReference type="ARBA" id="ARBA00022553"/>
    </source>
</evidence>
<dbReference type="PROSITE" id="PS00372">
    <property type="entry name" value="PTS_EIIA_TYPE_2_HIS"/>
    <property type="match status" value="1"/>
</dbReference>
<evidence type="ECO:0000256" key="6">
    <source>
        <dbReference type="ARBA" id="ARBA00022679"/>
    </source>
</evidence>
<dbReference type="InterPro" id="IPR016152">
    <property type="entry name" value="PTrfase/Anion_transptr"/>
</dbReference>
<evidence type="ECO:0000256" key="3">
    <source>
        <dbReference type="ARBA" id="ARBA00022448"/>
    </source>
</evidence>
<protein>
    <recommendedName>
        <fullName evidence="2">Mannitol-specific phosphotransferase enzyme IIA component</fullName>
    </recommendedName>
    <alternativeName>
        <fullName evidence="10">EIIA</fullName>
    </alternativeName>
    <alternativeName>
        <fullName evidence="11">EIII</fullName>
    </alternativeName>
    <alternativeName>
        <fullName evidence="9">PTS system mannitol-specific EIIA component</fullName>
    </alternativeName>
</protein>
<evidence type="ECO:0000256" key="10">
    <source>
        <dbReference type="ARBA" id="ARBA00030956"/>
    </source>
</evidence>
<keyword evidence="6" id="KW-0808">Transferase</keyword>
<keyword evidence="7" id="KW-0598">Phosphotransferase system</keyword>
<dbReference type="Gene3D" id="3.40.930.10">
    <property type="entry name" value="Mannitol-specific EII, Chain A"/>
    <property type="match status" value="1"/>
</dbReference>
<dbReference type="Proteomes" id="UP000331127">
    <property type="component" value="Unassembled WGS sequence"/>
</dbReference>
<keyword evidence="5" id="KW-0762">Sugar transport</keyword>
<comment type="function">
    <text evidence="1">The phosphoenolpyruvate-dependent sugar phosphotransferase system (sugar PTS), a major carbohydrate active transport system, catalyzes the phosphorylation of incoming sugar substrates concomitantly with their translocation across the cell membrane. The enzyme II CmtAB PTS system is involved in D-mannitol transport.</text>
</comment>